<protein>
    <submittedName>
        <fullName evidence="8">Prepilin-type N-terminal cleavage/methylation domain-containing protein</fullName>
    </submittedName>
</protein>
<dbReference type="NCBIfam" id="TIGR02532">
    <property type="entry name" value="IV_pilin_GFxxxE"/>
    <property type="match status" value="1"/>
</dbReference>
<comment type="caution">
    <text evidence="8">The sequence shown here is derived from an EMBL/GenBank/DDBJ whole genome shotgun (WGS) entry which is preliminary data.</text>
</comment>
<name>A0AAE2VCX1_9BACT</name>
<dbReference type="PANTHER" id="PTHR30093:SF44">
    <property type="entry name" value="TYPE II SECRETION SYSTEM CORE PROTEIN G"/>
    <property type="match status" value="1"/>
</dbReference>
<dbReference type="GO" id="GO:0015628">
    <property type="term" value="P:protein secretion by the type II secretion system"/>
    <property type="evidence" value="ECO:0007669"/>
    <property type="project" value="InterPro"/>
</dbReference>
<dbReference type="InterPro" id="IPR012902">
    <property type="entry name" value="N_methyl_site"/>
</dbReference>
<dbReference type="Pfam" id="PF07963">
    <property type="entry name" value="N_methyl"/>
    <property type="match status" value="1"/>
</dbReference>
<dbReference type="InterPro" id="IPR045584">
    <property type="entry name" value="Pilin-like"/>
</dbReference>
<dbReference type="GO" id="GO:0015627">
    <property type="term" value="C:type II protein secretion system complex"/>
    <property type="evidence" value="ECO:0007669"/>
    <property type="project" value="InterPro"/>
</dbReference>
<keyword evidence="9" id="KW-1185">Reference proteome</keyword>
<keyword evidence="3 7" id="KW-0812">Transmembrane</keyword>
<evidence type="ECO:0000256" key="2">
    <source>
        <dbReference type="ARBA" id="ARBA00022481"/>
    </source>
</evidence>
<evidence type="ECO:0000256" key="7">
    <source>
        <dbReference type="SAM" id="Phobius"/>
    </source>
</evidence>
<gene>
    <name evidence="8" type="ORF">JIN83_02485</name>
</gene>
<organism evidence="8 9">
    <name type="scientific">Oceaniferula flava</name>
    <dbReference type="NCBI Taxonomy" id="2800421"/>
    <lineage>
        <taxon>Bacteria</taxon>
        <taxon>Pseudomonadati</taxon>
        <taxon>Verrucomicrobiota</taxon>
        <taxon>Verrucomicrobiia</taxon>
        <taxon>Verrucomicrobiales</taxon>
        <taxon>Verrucomicrobiaceae</taxon>
        <taxon>Oceaniferula</taxon>
    </lineage>
</organism>
<keyword evidence="5 7" id="KW-0472">Membrane</keyword>
<dbReference type="EMBL" id="JAENIG010000001">
    <property type="protein sequence ID" value="MBK1853814.1"/>
    <property type="molecule type" value="Genomic_DNA"/>
</dbReference>
<evidence type="ECO:0000256" key="1">
    <source>
        <dbReference type="ARBA" id="ARBA00004167"/>
    </source>
</evidence>
<evidence type="ECO:0000256" key="5">
    <source>
        <dbReference type="ARBA" id="ARBA00023136"/>
    </source>
</evidence>
<evidence type="ECO:0000256" key="4">
    <source>
        <dbReference type="ARBA" id="ARBA00022989"/>
    </source>
</evidence>
<dbReference type="PRINTS" id="PR00813">
    <property type="entry name" value="BCTERIALGSPG"/>
</dbReference>
<accession>A0AAE2VCX1</accession>
<dbReference type="PROSITE" id="PS00409">
    <property type="entry name" value="PROKAR_NTER_METHYL"/>
    <property type="match status" value="1"/>
</dbReference>
<feature type="transmembrane region" description="Helical" evidence="7">
    <location>
        <begin position="20"/>
        <end position="41"/>
    </location>
</feature>
<evidence type="ECO:0000256" key="6">
    <source>
        <dbReference type="SAM" id="MobiDB-lite"/>
    </source>
</evidence>
<dbReference type="PANTHER" id="PTHR30093">
    <property type="entry name" value="GENERAL SECRETION PATHWAY PROTEIN G"/>
    <property type="match status" value="1"/>
</dbReference>
<feature type="compositionally biased region" description="Acidic residues" evidence="6">
    <location>
        <begin position="175"/>
        <end position="187"/>
    </location>
</feature>
<sequence>MKVKHSSSRSSVGGFTLVEIIVVIAIIAVLATMTVGGLSFYKQKAAENKTKVFIASVSRALDEYHSDFNEYPEETASDLDDSTEILYRELYGDGADVNVGTGGAGTTDGSPDEGATVYLDALNPNLAGSQKNVEESGGEYFLIDGFRNRLRYRNDPNSPDMQNPDYDLWSAGRDGDDDEEKDNIDNW</sequence>
<dbReference type="RefSeq" id="WP_309488413.1">
    <property type="nucleotide sequence ID" value="NZ_JAENIG010000001.1"/>
</dbReference>
<dbReference type="AlphaFoldDB" id="A0AAE2VCX1"/>
<dbReference type="Gene3D" id="3.30.700.10">
    <property type="entry name" value="Glycoprotein, Type 4 Pilin"/>
    <property type="match status" value="1"/>
</dbReference>
<evidence type="ECO:0000313" key="9">
    <source>
        <dbReference type="Proteomes" id="UP000634206"/>
    </source>
</evidence>
<keyword evidence="4 7" id="KW-1133">Transmembrane helix</keyword>
<reference evidence="8" key="1">
    <citation type="submission" date="2021-01" db="EMBL/GenBank/DDBJ databases">
        <title>Modified the classification status of verrucomicrobia.</title>
        <authorList>
            <person name="Feng X."/>
        </authorList>
    </citation>
    <scope>NUCLEOTIDE SEQUENCE</scope>
    <source>
        <strain evidence="8">5K15</strain>
    </source>
</reference>
<feature type="region of interest" description="Disordered" evidence="6">
    <location>
        <begin position="153"/>
        <end position="187"/>
    </location>
</feature>
<comment type="subcellular location">
    <subcellularLocation>
        <location evidence="1">Membrane</location>
        <topology evidence="1">Single-pass membrane protein</topology>
    </subcellularLocation>
</comment>
<proteinExistence type="predicted"/>
<keyword evidence="2" id="KW-0488">Methylation</keyword>
<dbReference type="Proteomes" id="UP000634206">
    <property type="component" value="Unassembled WGS sequence"/>
</dbReference>
<evidence type="ECO:0000256" key="3">
    <source>
        <dbReference type="ARBA" id="ARBA00022692"/>
    </source>
</evidence>
<dbReference type="InterPro" id="IPR000983">
    <property type="entry name" value="Bac_GSPG_pilin"/>
</dbReference>
<evidence type="ECO:0000313" key="8">
    <source>
        <dbReference type="EMBL" id="MBK1853814.1"/>
    </source>
</evidence>
<dbReference type="SUPFAM" id="SSF54523">
    <property type="entry name" value="Pili subunits"/>
    <property type="match status" value="1"/>
</dbReference>
<dbReference type="GO" id="GO:0016020">
    <property type="term" value="C:membrane"/>
    <property type="evidence" value="ECO:0007669"/>
    <property type="project" value="UniProtKB-SubCell"/>
</dbReference>